<name>A0ABR1M5T8_9PEZI</name>
<evidence type="ECO:0000313" key="1">
    <source>
        <dbReference type="EMBL" id="KAK7541506.1"/>
    </source>
</evidence>
<organism evidence="1 2">
    <name type="scientific">Phyllosticta citricarpa</name>
    <dbReference type="NCBI Taxonomy" id="55181"/>
    <lineage>
        <taxon>Eukaryota</taxon>
        <taxon>Fungi</taxon>
        <taxon>Dikarya</taxon>
        <taxon>Ascomycota</taxon>
        <taxon>Pezizomycotina</taxon>
        <taxon>Dothideomycetes</taxon>
        <taxon>Dothideomycetes incertae sedis</taxon>
        <taxon>Botryosphaeriales</taxon>
        <taxon>Phyllostictaceae</taxon>
        <taxon>Phyllosticta</taxon>
    </lineage>
</organism>
<evidence type="ECO:0000313" key="2">
    <source>
        <dbReference type="Proteomes" id="UP001365128"/>
    </source>
</evidence>
<proteinExistence type="predicted"/>
<reference evidence="1 2" key="1">
    <citation type="submission" date="2024-04" db="EMBL/GenBank/DDBJ databases">
        <title>Phyllosticta paracitricarpa is synonymous to the EU quarantine fungus P. citricarpa based on phylogenomic analyses.</title>
        <authorList>
            <consortium name="Lawrence Berkeley National Laboratory"/>
            <person name="Van Ingen-Buijs V.A."/>
            <person name="Van Westerhoven A.C."/>
            <person name="Haridas S."/>
            <person name="Skiadas P."/>
            <person name="Martin F."/>
            <person name="Groenewald J.Z."/>
            <person name="Crous P.W."/>
            <person name="Seidl M.F."/>
        </authorList>
    </citation>
    <scope>NUCLEOTIDE SEQUENCE [LARGE SCALE GENOMIC DNA]</scope>
    <source>
        <strain evidence="1 2">CBS 122670</strain>
    </source>
</reference>
<sequence length="158" mass="17847">MIETATNRKRRTYYAVSMGSVRESRGRQRISFSTRKFAMDGGRGMNEAFRFGLVWLWLWLWAGAPLRVADAPPISLPRAACRCGRLSFPSLGFACGSVRGAAPRFPAGEMLGFRIYFVGGLARHLYDARLLFSGGSHRDMQFFSTMFLNYISLLMKLE</sequence>
<keyword evidence="2" id="KW-1185">Reference proteome</keyword>
<comment type="caution">
    <text evidence="1">The sequence shown here is derived from an EMBL/GenBank/DDBJ whole genome shotgun (WGS) entry which is preliminary data.</text>
</comment>
<gene>
    <name evidence="1" type="ORF">IWX46DRAFT_179811</name>
</gene>
<accession>A0ABR1M5T8</accession>
<protein>
    <submittedName>
        <fullName evidence="1">Uncharacterized protein</fullName>
    </submittedName>
</protein>
<dbReference type="EMBL" id="JBBPDW010000024">
    <property type="protein sequence ID" value="KAK7541506.1"/>
    <property type="molecule type" value="Genomic_DNA"/>
</dbReference>
<dbReference type="Proteomes" id="UP001365128">
    <property type="component" value="Unassembled WGS sequence"/>
</dbReference>